<keyword evidence="3" id="KW-1185">Reference proteome</keyword>
<dbReference type="OrthoDB" id="1122115at2"/>
<dbReference type="EMBL" id="SGXG01000001">
    <property type="protein sequence ID" value="RZS94608.1"/>
    <property type="molecule type" value="Genomic_DNA"/>
</dbReference>
<evidence type="ECO:0000313" key="2">
    <source>
        <dbReference type="EMBL" id="RZS94608.1"/>
    </source>
</evidence>
<accession>A0A4Q7P578</accession>
<dbReference type="Proteomes" id="UP000292209">
    <property type="component" value="Unassembled WGS sequence"/>
</dbReference>
<comment type="caution">
    <text evidence="2">The sequence shown here is derived from an EMBL/GenBank/DDBJ whole genome shotgun (WGS) entry which is preliminary data.</text>
</comment>
<sequence>MNFLKSFFFLVAFSTFICIQAEAQSKLRPTHVGIYHSGLVGQVAIGTDLNQKYFGDFRFQATDLLETNFGVEGAIHRNLFQDDWFNFHVGFMAGYYFDGGIRLGLPVGFSIMPFENHRRLAILLEASPNVFLESEFINLRANVGIRYTFRN</sequence>
<evidence type="ECO:0008006" key="4">
    <source>
        <dbReference type="Google" id="ProtNLM"/>
    </source>
</evidence>
<gene>
    <name evidence="2" type="ORF">BC751_0109</name>
</gene>
<proteinExistence type="predicted"/>
<name>A0A4Q7P578_9BACT</name>
<dbReference type="AlphaFoldDB" id="A0A4Q7P578"/>
<feature type="chain" id="PRO_5020383696" description="Outer membrane protein with beta-barrel domain" evidence="1">
    <location>
        <begin position="24"/>
        <end position="151"/>
    </location>
</feature>
<protein>
    <recommendedName>
        <fullName evidence="4">Outer membrane protein with beta-barrel domain</fullName>
    </recommendedName>
</protein>
<evidence type="ECO:0000313" key="3">
    <source>
        <dbReference type="Proteomes" id="UP000292209"/>
    </source>
</evidence>
<feature type="signal peptide" evidence="1">
    <location>
        <begin position="1"/>
        <end position="23"/>
    </location>
</feature>
<keyword evidence="1" id="KW-0732">Signal</keyword>
<evidence type="ECO:0000256" key="1">
    <source>
        <dbReference type="SAM" id="SignalP"/>
    </source>
</evidence>
<dbReference type="RefSeq" id="WP_130273839.1">
    <property type="nucleotide sequence ID" value="NZ_SGXG01000001.1"/>
</dbReference>
<reference evidence="2 3" key="1">
    <citation type="submission" date="2019-02" db="EMBL/GenBank/DDBJ databases">
        <title>Genomic Encyclopedia of Archaeal and Bacterial Type Strains, Phase II (KMG-II): from individual species to whole genera.</title>
        <authorList>
            <person name="Goeker M."/>
        </authorList>
    </citation>
    <scope>NUCLEOTIDE SEQUENCE [LARGE SCALE GENOMIC DNA]</scope>
    <source>
        <strain evidence="2 3">DSM 21411</strain>
    </source>
</reference>
<organism evidence="2 3">
    <name type="scientific">Cecembia calidifontis</name>
    <dbReference type="NCBI Taxonomy" id="1187080"/>
    <lineage>
        <taxon>Bacteria</taxon>
        <taxon>Pseudomonadati</taxon>
        <taxon>Bacteroidota</taxon>
        <taxon>Cytophagia</taxon>
        <taxon>Cytophagales</taxon>
        <taxon>Cyclobacteriaceae</taxon>
        <taxon>Cecembia</taxon>
    </lineage>
</organism>